<evidence type="ECO:0000256" key="4">
    <source>
        <dbReference type="ARBA" id="ARBA00022989"/>
    </source>
</evidence>
<reference evidence="8" key="1">
    <citation type="submission" date="2009-10" db="EMBL/GenBank/DDBJ databases">
        <title>Diversity of trophic interactions inside an arsenic-rich microbial ecosystem.</title>
        <authorList>
            <person name="Bertin P.N."/>
            <person name="Heinrich-Salmeron A."/>
            <person name="Pelletier E."/>
            <person name="Goulhen-Chollet F."/>
            <person name="Arsene-Ploetze F."/>
            <person name="Gallien S."/>
            <person name="Calteau A."/>
            <person name="Vallenet D."/>
            <person name="Casiot C."/>
            <person name="Chane-Woon-Ming B."/>
            <person name="Giloteaux L."/>
            <person name="Barakat M."/>
            <person name="Bonnefoy V."/>
            <person name="Bruneel O."/>
            <person name="Chandler M."/>
            <person name="Cleiss J."/>
            <person name="Duran R."/>
            <person name="Elbaz-Poulichet F."/>
            <person name="Fonknechten N."/>
            <person name="Lauga B."/>
            <person name="Mornico D."/>
            <person name="Ortet P."/>
            <person name="Schaeffer C."/>
            <person name="Siguier P."/>
            <person name="Alexander Thil Smith A."/>
            <person name="Van Dorsselaer A."/>
            <person name="Weissenbach J."/>
            <person name="Medigue C."/>
            <person name="Le Paslier D."/>
        </authorList>
    </citation>
    <scope>NUCLEOTIDE SEQUENCE</scope>
</reference>
<feature type="transmembrane region" description="Helical" evidence="6">
    <location>
        <begin position="12"/>
        <end position="32"/>
    </location>
</feature>
<feature type="transmembrane region" description="Helical" evidence="6">
    <location>
        <begin position="64"/>
        <end position="88"/>
    </location>
</feature>
<gene>
    <name evidence="8" type="ORF">CARN1_2200</name>
</gene>
<comment type="caution">
    <text evidence="8">The sequence shown here is derived from an EMBL/GenBank/DDBJ whole genome shotgun (WGS) entry which is preliminary data.</text>
</comment>
<feature type="transmembrane region" description="Helical" evidence="6">
    <location>
        <begin position="39"/>
        <end position="58"/>
    </location>
</feature>
<protein>
    <submittedName>
        <fullName evidence="8">Putative Cytochrome c assembly protein</fullName>
    </submittedName>
</protein>
<keyword evidence="5 6" id="KW-0472">Membrane</keyword>
<evidence type="ECO:0000256" key="5">
    <source>
        <dbReference type="ARBA" id="ARBA00023136"/>
    </source>
</evidence>
<dbReference type="GO" id="GO:0020037">
    <property type="term" value="F:heme binding"/>
    <property type="evidence" value="ECO:0007669"/>
    <property type="project" value="InterPro"/>
</dbReference>
<accession>E6PCX8</accession>
<evidence type="ECO:0000256" key="1">
    <source>
        <dbReference type="ARBA" id="ARBA00004141"/>
    </source>
</evidence>
<keyword evidence="4 6" id="KW-1133">Transmembrane helix</keyword>
<evidence type="ECO:0000256" key="6">
    <source>
        <dbReference type="SAM" id="Phobius"/>
    </source>
</evidence>
<evidence type="ECO:0000313" key="8">
    <source>
        <dbReference type="EMBL" id="CBH74313.1"/>
    </source>
</evidence>
<evidence type="ECO:0000256" key="3">
    <source>
        <dbReference type="ARBA" id="ARBA00022748"/>
    </source>
</evidence>
<dbReference type="NCBIfam" id="TIGR03144">
    <property type="entry name" value="cytochr_II_ccsB"/>
    <property type="match status" value="1"/>
</dbReference>
<dbReference type="GO" id="GO:0017004">
    <property type="term" value="P:cytochrome complex assembly"/>
    <property type="evidence" value="ECO:0007669"/>
    <property type="project" value="UniProtKB-KW"/>
</dbReference>
<evidence type="ECO:0000256" key="2">
    <source>
        <dbReference type="ARBA" id="ARBA00022692"/>
    </source>
</evidence>
<dbReference type="EMBL" id="CABL01000001">
    <property type="protein sequence ID" value="CBH74313.1"/>
    <property type="molecule type" value="Genomic_DNA"/>
</dbReference>
<name>E6PCX8_9ZZZZ</name>
<dbReference type="AlphaFoldDB" id="E6PCX8"/>
<dbReference type="Pfam" id="PF01578">
    <property type="entry name" value="Cytochrom_C_asm"/>
    <property type="match status" value="1"/>
</dbReference>
<feature type="transmembrane region" description="Helical" evidence="6">
    <location>
        <begin position="95"/>
        <end position="114"/>
    </location>
</feature>
<evidence type="ECO:0000259" key="7">
    <source>
        <dbReference type="Pfam" id="PF01578"/>
    </source>
</evidence>
<feature type="transmembrane region" description="Helical" evidence="6">
    <location>
        <begin position="134"/>
        <end position="162"/>
    </location>
</feature>
<dbReference type="InterPro" id="IPR002541">
    <property type="entry name" value="Cyt_c_assembly"/>
</dbReference>
<dbReference type="PANTHER" id="PTHR30071">
    <property type="entry name" value="HEME EXPORTER PROTEIN C"/>
    <property type="match status" value="1"/>
</dbReference>
<dbReference type="GO" id="GO:0005886">
    <property type="term" value="C:plasma membrane"/>
    <property type="evidence" value="ECO:0007669"/>
    <property type="project" value="TreeGrafter"/>
</dbReference>
<keyword evidence="3" id="KW-0201">Cytochrome c-type biogenesis</keyword>
<sequence length="307" mass="33775">MIHGMPIDEILLVIAIASYIIGALALFGFFLSRVPFLRNLGATLAIVGAIAQFAQLVARYEISHIWPLLNLYGSLSLFSAMSVAIFVIFAFRYRLWFAGGFVLALAAMFLTYGVTWNEGVMPPVPSLQSYWAKVHVPIVVTSYAAFLVSFVLSALYLVRFYVERRRGAAMMLSASVEPATAGAGAATATIAGPNDGVSGWLASLPSLPQLDVLVYRSVAVGLPLLTLGIITGAMWAKEAWGAYWQWDPKETAALFSWIIYAAYMHLHTRNQWRGMRTSWVSVIGFISIIFCYLGVNIWISGLHSYKV</sequence>
<dbReference type="InterPro" id="IPR045062">
    <property type="entry name" value="Cyt_c_biogenesis_CcsA/CcmC"/>
</dbReference>
<dbReference type="InterPro" id="IPR017562">
    <property type="entry name" value="Cyt_c_biogenesis_CcsA"/>
</dbReference>
<keyword evidence="2 6" id="KW-0812">Transmembrane</keyword>
<comment type="subcellular location">
    <subcellularLocation>
        <location evidence="1">Membrane</location>
        <topology evidence="1">Multi-pass membrane protein</topology>
    </subcellularLocation>
</comment>
<organism evidence="8">
    <name type="scientific">mine drainage metagenome</name>
    <dbReference type="NCBI Taxonomy" id="410659"/>
    <lineage>
        <taxon>unclassified sequences</taxon>
        <taxon>metagenomes</taxon>
        <taxon>ecological metagenomes</taxon>
    </lineage>
</organism>
<feature type="transmembrane region" description="Helical" evidence="6">
    <location>
        <begin position="248"/>
        <end position="266"/>
    </location>
</feature>
<dbReference type="PANTHER" id="PTHR30071:SF1">
    <property type="entry name" value="CYTOCHROME B_B6 PROTEIN-RELATED"/>
    <property type="match status" value="1"/>
</dbReference>
<feature type="transmembrane region" description="Helical" evidence="6">
    <location>
        <begin position="213"/>
        <end position="236"/>
    </location>
</feature>
<feature type="domain" description="Cytochrome c assembly protein" evidence="7">
    <location>
        <begin position="69"/>
        <end position="303"/>
    </location>
</feature>
<proteinExistence type="predicted"/>
<feature type="transmembrane region" description="Helical" evidence="6">
    <location>
        <begin position="278"/>
        <end position="299"/>
    </location>
</feature>